<dbReference type="EMBL" id="JANBUJ010001546">
    <property type="protein sequence ID" value="KAJ2766983.1"/>
    <property type="molecule type" value="Genomic_DNA"/>
</dbReference>
<reference evidence="1" key="1">
    <citation type="submission" date="2022-07" db="EMBL/GenBank/DDBJ databases">
        <title>Phylogenomic reconstructions and comparative analyses of Kickxellomycotina fungi.</title>
        <authorList>
            <person name="Reynolds N.K."/>
            <person name="Stajich J.E."/>
            <person name="Barry K."/>
            <person name="Grigoriev I.V."/>
            <person name="Crous P."/>
            <person name="Smith M.E."/>
        </authorList>
    </citation>
    <scope>NUCLEOTIDE SEQUENCE</scope>
    <source>
        <strain evidence="1">CBS 109366</strain>
    </source>
</reference>
<sequence>MPPLSIVELYGALLFRKLLVQHGRGAEDGGPPELDLGPQWVRLSAQRALVDQGRLPMPIYTAVRHFLGTNDNDPAQAQSRRYEWFELSPYEVGSIDHGAWVASWAFGRPMAGGREQLRIGEAHFGSILGAVSSAFCASAKAMVMELYLAAPAVVRATMDVLLDRIEDGAEASHPIAPYTVHNPFHGAGGSELGELAQTPFLSLMDAGLENNLPFAPLLRPERGVDVIVCLDASANIELMPWFARAEAWAASHGATRWPWGARPWAADPLRPSRAEAELDRGMLGGARSVREHTARQLKEGNVRCAVFDQPIAPSPLGHAGSVSEPPVTVVYLPLLPNEHFREPAFDPERAAFCATFNDRWTGEQVDRLADLASHNLGQEMERVREAVATAYRRKRAHRLCREQAASHGSTGFS</sequence>
<evidence type="ECO:0000313" key="2">
    <source>
        <dbReference type="Proteomes" id="UP001140234"/>
    </source>
</evidence>
<keyword evidence="2" id="KW-1185">Reference proteome</keyword>
<proteinExistence type="predicted"/>
<dbReference type="Proteomes" id="UP001140234">
    <property type="component" value="Unassembled WGS sequence"/>
</dbReference>
<accession>A0ACC1JTW9</accession>
<gene>
    <name evidence="1" type="ORF">IWQ57_004140</name>
</gene>
<comment type="caution">
    <text evidence="1">The sequence shown here is derived from an EMBL/GenBank/DDBJ whole genome shotgun (WGS) entry which is preliminary data.</text>
</comment>
<organism evidence="1 2">
    <name type="scientific">Coemansia nantahalensis</name>
    <dbReference type="NCBI Taxonomy" id="2789366"/>
    <lineage>
        <taxon>Eukaryota</taxon>
        <taxon>Fungi</taxon>
        <taxon>Fungi incertae sedis</taxon>
        <taxon>Zoopagomycota</taxon>
        <taxon>Kickxellomycotina</taxon>
        <taxon>Kickxellomycetes</taxon>
        <taxon>Kickxellales</taxon>
        <taxon>Kickxellaceae</taxon>
        <taxon>Coemansia</taxon>
    </lineage>
</organism>
<evidence type="ECO:0000313" key="1">
    <source>
        <dbReference type="EMBL" id="KAJ2766983.1"/>
    </source>
</evidence>
<name>A0ACC1JTW9_9FUNG</name>
<protein>
    <submittedName>
        <fullName evidence="1">Uncharacterized protein</fullName>
    </submittedName>
</protein>